<dbReference type="Gene3D" id="2.60.15.10">
    <property type="entry name" value="F0F1 ATP synthase delta/epsilon subunit, N-terminal"/>
    <property type="match status" value="1"/>
</dbReference>
<evidence type="ECO:0000256" key="5">
    <source>
        <dbReference type="ARBA" id="ARBA00023136"/>
    </source>
</evidence>
<protein>
    <submittedName>
        <fullName evidence="10">ATP synthase F1 subunit epsilon</fullName>
    </submittedName>
</protein>
<accession>A0A1F7F5K1</accession>
<comment type="subunit">
    <text evidence="8">F-type ATPases have 2 components, CF(1) - the catalytic core - and CF(0) - the membrane proton channel. CF(1) has five subunits: alpha(3), beta(3), gamma(1), delta(1), epsilon(1). CF(0) has three main subunits: a, b and c.</text>
</comment>
<comment type="caution">
    <text evidence="10">The sequence shown here is derived from an EMBL/GenBank/DDBJ whole genome shotgun (WGS) entry which is preliminary data.</text>
</comment>
<dbReference type="InterPro" id="IPR001469">
    <property type="entry name" value="ATP_synth_F1_dsu/esu"/>
</dbReference>
<keyword evidence="5" id="KW-0472">Membrane</keyword>
<evidence type="ECO:0000256" key="1">
    <source>
        <dbReference type="ARBA" id="ARBA00004184"/>
    </source>
</evidence>
<evidence type="ECO:0000256" key="3">
    <source>
        <dbReference type="ARBA" id="ARBA00022448"/>
    </source>
</evidence>
<evidence type="ECO:0000256" key="4">
    <source>
        <dbReference type="ARBA" id="ARBA00023065"/>
    </source>
</evidence>
<dbReference type="GO" id="GO:0012505">
    <property type="term" value="C:endomembrane system"/>
    <property type="evidence" value="ECO:0007669"/>
    <property type="project" value="UniProtKB-SubCell"/>
</dbReference>
<evidence type="ECO:0000256" key="8">
    <source>
        <dbReference type="RuleBase" id="RU003656"/>
    </source>
</evidence>
<proteinExistence type="inferred from homology"/>
<keyword evidence="3 8" id="KW-0813">Transport</keyword>
<organism evidence="10 11">
    <name type="scientific">Candidatus Raymondbacteria bacterium RIFOXYD12_FULL_49_13</name>
    <dbReference type="NCBI Taxonomy" id="1817890"/>
    <lineage>
        <taxon>Bacteria</taxon>
        <taxon>Raymondiibacteriota</taxon>
    </lineage>
</organism>
<dbReference type="GO" id="GO:0046933">
    <property type="term" value="F:proton-transporting ATP synthase activity, rotational mechanism"/>
    <property type="evidence" value="ECO:0007669"/>
    <property type="project" value="InterPro"/>
</dbReference>
<dbReference type="Pfam" id="PF02823">
    <property type="entry name" value="ATP-synt_DE_N"/>
    <property type="match status" value="1"/>
</dbReference>
<dbReference type="AlphaFoldDB" id="A0A1F7F5K1"/>
<sequence length="86" mass="9300">MFTVEIITPEARVFKGEAVQVIAPGVMGQFGILTAHAPLFCILQKGVVRIDHSNGARDFFDVVGGFCEVNKNVVIILADSAEKKPQ</sequence>
<dbReference type="PANTHER" id="PTHR13822">
    <property type="entry name" value="ATP SYNTHASE DELTA/EPSILON CHAIN"/>
    <property type="match status" value="1"/>
</dbReference>
<dbReference type="Proteomes" id="UP000179243">
    <property type="component" value="Unassembled WGS sequence"/>
</dbReference>
<dbReference type="PANTHER" id="PTHR13822:SF10">
    <property type="entry name" value="ATP SYNTHASE EPSILON CHAIN, CHLOROPLASTIC"/>
    <property type="match status" value="1"/>
</dbReference>
<dbReference type="GO" id="GO:0045259">
    <property type="term" value="C:proton-transporting ATP synthase complex"/>
    <property type="evidence" value="ECO:0007669"/>
    <property type="project" value="UniProtKB-KW"/>
</dbReference>
<dbReference type="CDD" id="cd12152">
    <property type="entry name" value="F1-ATPase_delta"/>
    <property type="match status" value="1"/>
</dbReference>
<evidence type="ECO:0000256" key="7">
    <source>
        <dbReference type="ARBA" id="ARBA00023310"/>
    </source>
</evidence>
<dbReference type="SUPFAM" id="SSF51344">
    <property type="entry name" value="Epsilon subunit of F1F0-ATP synthase N-terminal domain"/>
    <property type="match status" value="1"/>
</dbReference>
<evidence type="ECO:0000256" key="2">
    <source>
        <dbReference type="ARBA" id="ARBA00005712"/>
    </source>
</evidence>
<keyword evidence="4 8" id="KW-0406">Ion transport</keyword>
<feature type="domain" description="ATP synthase F1 complex delta/epsilon subunit N-terminal" evidence="9">
    <location>
        <begin position="2"/>
        <end position="81"/>
    </location>
</feature>
<dbReference type="EMBL" id="MFYX01000116">
    <property type="protein sequence ID" value="OGK01921.1"/>
    <property type="molecule type" value="Genomic_DNA"/>
</dbReference>
<evidence type="ECO:0000259" key="9">
    <source>
        <dbReference type="Pfam" id="PF02823"/>
    </source>
</evidence>
<dbReference type="InterPro" id="IPR020546">
    <property type="entry name" value="ATP_synth_F1_dsu/esu_N"/>
</dbReference>
<keyword evidence="6 8" id="KW-0139">CF(1)</keyword>
<reference evidence="10 11" key="1">
    <citation type="journal article" date="2016" name="Nat. Commun.">
        <title>Thousands of microbial genomes shed light on interconnected biogeochemical processes in an aquifer system.</title>
        <authorList>
            <person name="Anantharaman K."/>
            <person name="Brown C.T."/>
            <person name="Hug L.A."/>
            <person name="Sharon I."/>
            <person name="Castelle C.J."/>
            <person name="Probst A.J."/>
            <person name="Thomas B.C."/>
            <person name="Singh A."/>
            <person name="Wilkins M.J."/>
            <person name="Karaoz U."/>
            <person name="Brodie E.L."/>
            <person name="Williams K.H."/>
            <person name="Hubbard S.S."/>
            <person name="Banfield J.F."/>
        </authorList>
    </citation>
    <scope>NUCLEOTIDE SEQUENCE [LARGE SCALE GENOMIC DNA]</scope>
</reference>
<name>A0A1F7F5K1_UNCRA</name>
<comment type="similarity">
    <text evidence="2 8">Belongs to the ATPase epsilon chain family.</text>
</comment>
<dbReference type="NCBIfam" id="TIGR01216">
    <property type="entry name" value="ATP_synt_epsi"/>
    <property type="match status" value="1"/>
</dbReference>
<dbReference type="InterPro" id="IPR036771">
    <property type="entry name" value="ATPsynth_dsu/esu_N"/>
</dbReference>
<evidence type="ECO:0000313" key="10">
    <source>
        <dbReference type="EMBL" id="OGK01921.1"/>
    </source>
</evidence>
<gene>
    <name evidence="10" type="ORF">A2519_05635</name>
</gene>
<evidence type="ECO:0000256" key="6">
    <source>
        <dbReference type="ARBA" id="ARBA00023196"/>
    </source>
</evidence>
<evidence type="ECO:0000313" key="11">
    <source>
        <dbReference type="Proteomes" id="UP000179243"/>
    </source>
</evidence>
<comment type="subcellular location">
    <subcellularLocation>
        <location evidence="1">Endomembrane system</location>
        <topology evidence="1">Peripheral membrane protein</topology>
    </subcellularLocation>
</comment>
<keyword evidence="7 8" id="KW-0066">ATP synthesis</keyword>